<protein>
    <submittedName>
        <fullName evidence="1">Uncharacterized protein</fullName>
    </submittedName>
</protein>
<dbReference type="Proteomes" id="UP000052982">
    <property type="component" value="Unassembled WGS sequence"/>
</dbReference>
<organism evidence="1 2">
    <name type="scientific">Streptomyces griseoruber</name>
    <dbReference type="NCBI Taxonomy" id="1943"/>
    <lineage>
        <taxon>Bacteria</taxon>
        <taxon>Bacillati</taxon>
        <taxon>Actinomycetota</taxon>
        <taxon>Actinomycetes</taxon>
        <taxon>Kitasatosporales</taxon>
        <taxon>Streptomycetaceae</taxon>
        <taxon>Streptomyces</taxon>
    </lineage>
</organism>
<evidence type="ECO:0000313" key="1">
    <source>
        <dbReference type="EMBL" id="KUN85726.1"/>
    </source>
</evidence>
<dbReference type="AlphaFoldDB" id="A0A124I455"/>
<reference evidence="1 2" key="1">
    <citation type="submission" date="2015-10" db="EMBL/GenBank/DDBJ databases">
        <title>Draft genome sequence of Streptomyces griseoruber DSM 40281, type strain for the species Streptomyces griseoruber.</title>
        <authorList>
            <person name="Ruckert C."/>
            <person name="Winkler A."/>
            <person name="Kalinowski J."/>
            <person name="Kampfer P."/>
            <person name="Glaeser S."/>
        </authorList>
    </citation>
    <scope>NUCLEOTIDE SEQUENCE [LARGE SCALE GENOMIC DNA]</scope>
    <source>
        <strain evidence="1 2">DSM 40281</strain>
    </source>
</reference>
<comment type="caution">
    <text evidence="1">The sequence shown here is derived from an EMBL/GenBank/DDBJ whole genome shotgun (WGS) entry which is preliminary data.</text>
</comment>
<evidence type="ECO:0000313" key="2">
    <source>
        <dbReference type="Proteomes" id="UP000052982"/>
    </source>
</evidence>
<dbReference type="STRING" id="1943.AQJ64_11490"/>
<gene>
    <name evidence="1" type="ORF">AQJ64_11490</name>
</gene>
<keyword evidence="2" id="KW-1185">Reference proteome</keyword>
<dbReference type="EMBL" id="LMWW01000012">
    <property type="protein sequence ID" value="KUN85726.1"/>
    <property type="molecule type" value="Genomic_DNA"/>
</dbReference>
<name>A0A124I455_9ACTN</name>
<proteinExistence type="predicted"/>
<accession>A0A124I455</accession>
<dbReference type="OrthoDB" id="3478947at2"/>
<dbReference type="RefSeq" id="WP_055633894.1">
    <property type="nucleotide sequence ID" value="NZ_JBIRRP010000001.1"/>
</dbReference>
<sequence>MDIERLLAGPGDRTAALATSHGLRAADAAVRGAEAGRFHEEREDLAGRLTRRWGEPEHLGLQTVRLRTATEEIPEPWAELSLRVADVYLWQAADHGRWIALGVADLDPDDEIELLLVVTETDPP</sequence>